<evidence type="ECO:0000256" key="2">
    <source>
        <dbReference type="ARBA" id="ARBA00022448"/>
    </source>
</evidence>
<dbReference type="InterPro" id="IPR050173">
    <property type="entry name" value="ABC_transporter_C-like"/>
</dbReference>
<dbReference type="SUPFAM" id="SSF52540">
    <property type="entry name" value="P-loop containing nucleoside triphosphate hydrolases"/>
    <property type="match status" value="2"/>
</dbReference>
<reference evidence="12 13" key="1">
    <citation type="journal article" date="2024" name="Commun. Biol.">
        <title>Comparative genomic analysis of thermophilic fungi reveals convergent evolutionary adaptations and gene losses.</title>
        <authorList>
            <person name="Steindorff A.S."/>
            <person name="Aguilar-Pontes M.V."/>
            <person name="Robinson A.J."/>
            <person name="Andreopoulos B."/>
            <person name="LaButti K."/>
            <person name="Kuo A."/>
            <person name="Mondo S."/>
            <person name="Riley R."/>
            <person name="Otillar R."/>
            <person name="Haridas S."/>
            <person name="Lipzen A."/>
            <person name="Grimwood J."/>
            <person name="Schmutz J."/>
            <person name="Clum A."/>
            <person name="Reid I.D."/>
            <person name="Moisan M.C."/>
            <person name="Butler G."/>
            <person name="Nguyen T.T.M."/>
            <person name="Dewar K."/>
            <person name="Conant G."/>
            <person name="Drula E."/>
            <person name="Henrissat B."/>
            <person name="Hansel C."/>
            <person name="Singer S."/>
            <person name="Hutchinson M.I."/>
            <person name="de Vries R.P."/>
            <person name="Natvig D.O."/>
            <person name="Powell A.J."/>
            <person name="Tsang A."/>
            <person name="Grigoriev I.V."/>
        </authorList>
    </citation>
    <scope>NUCLEOTIDE SEQUENCE [LARGE SCALE GENOMIC DNA]</scope>
    <source>
        <strain evidence="12 13">CBS 494.80</strain>
    </source>
</reference>
<evidence type="ECO:0000256" key="5">
    <source>
        <dbReference type="ARBA" id="ARBA00022840"/>
    </source>
</evidence>
<name>A0ABR4BS94_9HELO</name>
<dbReference type="Proteomes" id="UP001595075">
    <property type="component" value="Unassembled WGS sequence"/>
</dbReference>
<dbReference type="PROSITE" id="PS50893">
    <property type="entry name" value="ABC_TRANSPORTER_2"/>
    <property type="match status" value="2"/>
</dbReference>
<proteinExistence type="predicted"/>
<gene>
    <name evidence="12" type="ORF">VTL71DRAFT_9173</name>
</gene>
<feature type="domain" description="ABC transmembrane type-1" evidence="11">
    <location>
        <begin position="145"/>
        <end position="460"/>
    </location>
</feature>
<keyword evidence="5" id="KW-0067">ATP-binding</keyword>
<feature type="transmembrane region" description="Helical" evidence="9">
    <location>
        <begin position="878"/>
        <end position="905"/>
    </location>
</feature>
<keyword evidence="6 9" id="KW-1133">Transmembrane helix</keyword>
<evidence type="ECO:0000256" key="6">
    <source>
        <dbReference type="ARBA" id="ARBA00022989"/>
    </source>
</evidence>
<keyword evidence="4" id="KW-0547">Nucleotide-binding</keyword>
<evidence type="ECO:0000256" key="3">
    <source>
        <dbReference type="ARBA" id="ARBA00022692"/>
    </source>
</evidence>
<feature type="transmembrane region" description="Helical" evidence="9">
    <location>
        <begin position="320"/>
        <end position="338"/>
    </location>
</feature>
<evidence type="ECO:0000256" key="4">
    <source>
        <dbReference type="ARBA" id="ARBA00022741"/>
    </source>
</evidence>
<comment type="subcellular location">
    <subcellularLocation>
        <location evidence="1">Membrane</location>
    </subcellularLocation>
</comment>
<dbReference type="PROSITE" id="PS00211">
    <property type="entry name" value="ABC_TRANSPORTER_1"/>
    <property type="match status" value="2"/>
</dbReference>
<dbReference type="InterPro" id="IPR011527">
    <property type="entry name" value="ABC1_TM_dom"/>
</dbReference>
<dbReference type="Gene3D" id="1.20.1560.10">
    <property type="entry name" value="ABC transporter type 1, transmembrane domain"/>
    <property type="match status" value="2"/>
</dbReference>
<keyword evidence="7 9" id="KW-0472">Membrane</keyword>
<dbReference type="CDD" id="cd18597">
    <property type="entry name" value="ABC_6TM_YOR1_D1_like"/>
    <property type="match status" value="1"/>
</dbReference>
<keyword evidence="13" id="KW-1185">Reference proteome</keyword>
<organism evidence="12 13">
    <name type="scientific">Oculimacula yallundae</name>
    <dbReference type="NCBI Taxonomy" id="86028"/>
    <lineage>
        <taxon>Eukaryota</taxon>
        <taxon>Fungi</taxon>
        <taxon>Dikarya</taxon>
        <taxon>Ascomycota</taxon>
        <taxon>Pezizomycotina</taxon>
        <taxon>Leotiomycetes</taxon>
        <taxon>Helotiales</taxon>
        <taxon>Ploettnerulaceae</taxon>
        <taxon>Oculimacula</taxon>
    </lineage>
</organism>
<feature type="domain" description="ABC transmembrane type-1" evidence="11">
    <location>
        <begin position="849"/>
        <end position="1120"/>
    </location>
</feature>
<evidence type="ECO:0000259" key="10">
    <source>
        <dbReference type="PROSITE" id="PS50893"/>
    </source>
</evidence>
<dbReference type="PANTHER" id="PTHR24223:SF464">
    <property type="entry name" value="ABC-TYPE TRANSPORTER CICA"/>
    <property type="match status" value="1"/>
</dbReference>
<dbReference type="CDD" id="cd03250">
    <property type="entry name" value="ABCC_MRP_domain1"/>
    <property type="match status" value="1"/>
</dbReference>
<evidence type="ECO:0000256" key="8">
    <source>
        <dbReference type="SAM" id="MobiDB-lite"/>
    </source>
</evidence>
<feature type="transmembrane region" description="Helical" evidence="9">
    <location>
        <begin position="978"/>
        <end position="996"/>
    </location>
</feature>
<evidence type="ECO:0000256" key="9">
    <source>
        <dbReference type="SAM" id="Phobius"/>
    </source>
</evidence>
<evidence type="ECO:0000313" key="13">
    <source>
        <dbReference type="Proteomes" id="UP001595075"/>
    </source>
</evidence>
<feature type="domain" description="ABC transporter" evidence="10">
    <location>
        <begin position="555"/>
        <end position="775"/>
    </location>
</feature>
<accession>A0ABR4BS94</accession>
<dbReference type="PROSITE" id="PS50929">
    <property type="entry name" value="ABC_TM1F"/>
    <property type="match status" value="2"/>
</dbReference>
<dbReference type="InterPro" id="IPR036640">
    <property type="entry name" value="ABC1_TM_sf"/>
</dbReference>
<evidence type="ECO:0008006" key="14">
    <source>
        <dbReference type="Google" id="ProtNLM"/>
    </source>
</evidence>
<dbReference type="Gene3D" id="3.40.50.300">
    <property type="entry name" value="P-loop containing nucleotide triphosphate hydrolases"/>
    <property type="match status" value="2"/>
</dbReference>
<evidence type="ECO:0000259" key="11">
    <source>
        <dbReference type="PROSITE" id="PS50929"/>
    </source>
</evidence>
<feature type="transmembrane region" description="Helical" evidence="9">
    <location>
        <begin position="954"/>
        <end position="972"/>
    </location>
</feature>
<feature type="region of interest" description="Disordered" evidence="8">
    <location>
        <begin position="1"/>
        <end position="27"/>
    </location>
</feature>
<dbReference type="InterPro" id="IPR027417">
    <property type="entry name" value="P-loop_NTPase"/>
</dbReference>
<dbReference type="PANTHER" id="PTHR24223">
    <property type="entry name" value="ATP-BINDING CASSETTE SUB-FAMILY C"/>
    <property type="match status" value="1"/>
</dbReference>
<dbReference type="SMART" id="SM00382">
    <property type="entry name" value="AAA"/>
    <property type="match status" value="2"/>
</dbReference>
<feature type="transmembrane region" description="Helical" evidence="9">
    <location>
        <begin position="402"/>
        <end position="424"/>
    </location>
</feature>
<dbReference type="SUPFAM" id="SSF90123">
    <property type="entry name" value="ABC transporter transmembrane region"/>
    <property type="match status" value="2"/>
</dbReference>
<comment type="caution">
    <text evidence="12">The sequence shown here is derived from an EMBL/GenBank/DDBJ whole genome shotgun (WGS) entry which is preliminary data.</text>
</comment>
<dbReference type="Pfam" id="PF00664">
    <property type="entry name" value="ABC_membrane"/>
    <property type="match status" value="2"/>
</dbReference>
<dbReference type="CDD" id="cd18606">
    <property type="entry name" value="ABC_6TM_YOR1_D2_like"/>
    <property type="match status" value="1"/>
</dbReference>
<sequence length="1410" mass="155540">MDPKLNSSTSNQDLSSNYNPPKIPISSIRNGNAEIATSQQKRHWYHSIFRTKRRQDVPSPVERGISPEYRASLWSKLTFQWVGDLILLGYRRRVELVDLWLVNPNRLVEHMASRLQSSFADRVANGKKRPLAGALYQTFKRDLGVSGISQLVSNLLMILTPFTLRFLIQFATDTSEANRNGTPPPHTGKGIGLVATITVMSILQSLGNNQFTYHGKMVGGQARAALIACIYEKSLKISGRGRAGGTRTGLKFDVKNSLEVETEKHASSGTSWADGKVFSLISVHAQRVDQAAELVHTLWIAPAASVLSIILLIVNLGYSALAGLAVMIFGMFALVVMVKSLSQRRVLVNNIVDQRVSLTQEILQSMRFVKYFAWENAFLARMDEIRQKENGFLRTLLMIKDAVFTMAIALPVFASIVAFITFSLTGHELVVAKIFSTFALFNSLRIPLNMLPVAAGQSIEAWVSIGVIQEYLLAEEMESGKAVEPDSNYAVRVQNADFTWEVNIMADGERAQSSTQSIPATSSSVGQEEGIELSVISPVETAKPPEVSPTTGQSFCASSVTIKATSPFILKEIDLSIFRHELVAVIGGVGSGKSSLLAALANEMRRTAGDVTLGGSLAFCPQNAWVQNTSVQNNILFGKEMKPEWYQEVVGACALQADLDQLPRGDSTEVGERGITLSGGQKQRLNLARAIYSNADIILMDDPLNSVDAHVGKHIFNEAICRLLRHKCCILATHQLHVLVKCDRVVWMQDGTILANDSFDNLMATNKLFASMMADETNKGGKAPVMYSKEVRVEDTHPASVRIPQDPSQADSLMQEEEITANAIPWGLYVFYVRLGGSLFFVLLVTGTLLVLAQGILIATSLWLSYWTANTFQFSTDLYIGVYASLGVAQAVMMFFFSLSLTIYATRASNALLKQALTRISYAPISLFDTTPLGRMMNRFSKDIDAVDSQLSEAIRMLLLITSTIGSVFILISVYYPYFVLVLVPLVLIFAFLFSYQQASAGEIKSHEAVLRSVVFAKFTEGVSGTACIRAYKAQRQFIHTLRAAIDNMNSAYYLTFAYQCWLAARLDMIGNTVIFTTGMLVVAARFSISPSTAGLVLSYVLAIVQMFQLSARLLADVSNAMNSTERLHHYATAIEQEKTTSTVAVPDSWPLQGEIVFSAVDMRYRPNLPPVLKDMDMRVTPGEHIGIVGRTGAGKSSIINVIFRLNEISRGSISIDGLDIANLNLRTLRSRLSIIPQDPTLFRGTIRSNLDLFSEHSDLILWTALRKSNLVAIPAGDVTKQSSLHLDSVVEERGLNFSLGQRQLIALARALVRGSRIILCDEATSSVDLKTDQIIQKTMQEAFRGKTLLCIAHRLRTIIGYDRICLMEQGRIAELGTPLILFDQGQRFRAMCDESEITREDILSAMDNR</sequence>
<evidence type="ECO:0000313" key="12">
    <source>
        <dbReference type="EMBL" id="KAL2060532.1"/>
    </source>
</evidence>
<dbReference type="InterPro" id="IPR017871">
    <property type="entry name" value="ABC_transporter-like_CS"/>
</dbReference>
<evidence type="ECO:0000256" key="1">
    <source>
        <dbReference type="ARBA" id="ARBA00004370"/>
    </source>
</evidence>
<protein>
    <recommendedName>
        <fullName evidence="14">P-loop containing nucleoside triphosphate hydrolase protein</fullName>
    </recommendedName>
</protein>
<dbReference type="InterPro" id="IPR003439">
    <property type="entry name" value="ABC_transporter-like_ATP-bd"/>
</dbReference>
<feature type="compositionally biased region" description="Polar residues" evidence="8">
    <location>
        <begin position="1"/>
        <end position="19"/>
    </location>
</feature>
<feature type="transmembrane region" description="Helical" evidence="9">
    <location>
        <begin position="839"/>
        <end position="866"/>
    </location>
</feature>
<feature type="domain" description="ABC transporter" evidence="10">
    <location>
        <begin position="1158"/>
        <end position="1395"/>
    </location>
</feature>
<dbReference type="Pfam" id="PF00005">
    <property type="entry name" value="ABC_tran"/>
    <property type="match status" value="2"/>
</dbReference>
<keyword evidence="3 9" id="KW-0812">Transmembrane</keyword>
<dbReference type="EMBL" id="JAZHXI010000021">
    <property type="protein sequence ID" value="KAL2060532.1"/>
    <property type="molecule type" value="Genomic_DNA"/>
</dbReference>
<keyword evidence="2" id="KW-0813">Transport</keyword>
<dbReference type="InterPro" id="IPR003593">
    <property type="entry name" value="AAA+_ATPase"/>
</dbReference>
<dbReference type="CDD" id="cd03244">
    <property type="entry name" value="ABCC_MRP_domain2"/>
    <property type="match status" value="1"/>
</dbReference>
<evidence type="ECO:0000256" key="7">
    <source>
        <dbReference type="ARBA" id="ARBA00023136"/>
    </source>
</evidence>